<keyword evidence="2" id="KW-1185">Reference proteome</keyword>
<accession>A0A4Y2FZ66</accession>
<sequence length="115" mass="13017">MAESEDDDFGSFQRETDVEEVEKVTYLELSVTDFSTNMYILIDNIRGARMNVHYSYICRIPGVECGEVDAVGLRSTNLAKSKFVLVATECFQTTFESQLITILAVTIFEVASYYL</sequence>
<reference evidence="1 2" key="1">
    <citation type="journal article" date="2019" name="Sci. Rep.">
        <title>Orb-weaving spider Araneus ventricosus genome elucidates the spidroin gene catalogue.</title>
        <authorList>
            <person name="Kono N."/>
            <person name="Nakamura H."/>
            <person name="Ohtoshi R."/>
            <person name="Moran D.A.P."/>
            <person name="Shinohara A."/>
            <person name="Yoshida Y."/>
            <person name="Fujiwara M."/>
            <person name="Mori M."/>
            <person name="Tomita M."/>
            <person name="Arakawa K."/>
        </authorList>
    </citation>
    <scope>NUCLEOTIDE SEQUENCE [LARGE SCALE GENOMIC DNA]</scope>
</reference>
<dbReference type="Proteomes" id="UP000499080">
    <property type="component" value="Unassembled WGS sequence"/>
</dbReference>
<evidence type="ECO:0000313" key="2">
    <source>
        <dbReference type="Proteomes" id="UP000499080"/>
    </source>
</evidence>
<proteinExistence type="predicted"/>
<comment type="caution">
    <text evidence="1">The sequence shown here is derived from an EMBL/GenBank/DDBJ whole genome shotgun (WGS) entry which is preliminary data.</text>
</comment>
<evidence type="ECO:0000313" key="1">
    <source>
        <dbReference type="EMBL" id="GBM46307.1"/>
    </source>
</evidence>
<gene>
    <name evidence="1" type="ORF">AVEN_88001_1</name>
</gene>
<dbReference type="EMBL" id="BGPR01001131">
    <property type="protein sequence ID" value="GBM46307.1"/>
    <property type="molecule type" value="Genomic_DNA"/>
</dbReference>
<protein>
    <submittedName>
        <fullName evidence="1">Uncharacterized protein</fullName>
    </submittedName>
</protein>
<dbReference type="AlphaFoldDB" id="A0A4Y2FZ66"/>
<name>A0A4Y2FZ66_ARAVE</name>
<organism evidence="1 2">
    <name type="scientific">Araneus ventricosus</name>
    <name type="common">Orbweaver spider</name>
    <name type="synonym">Epeira ventricosa</name>
    <dbReference type="NCBI Taxonomy" id="182803"/>
    <lineage>
        <taxon>Eukaryota</taxon>
        <taxon>Metazoa</taxon>
        <taxon>Ecdysozoa</taxon>
        <taxon>Arthropoda</taxon>
        <taxon>Chelicerata</taxon>
        <taxon>Arachnida</taxon>
        <taxon>Araneae</taxon>
        <taxon>Araneomorphae</taxon>
        <taxon>Entelegynae</taxon>
        <taxon>Araneoidea</taxon>
        <taxon>Araneidae</taxon>
        <taxon>Araneus</taxon>
    </lineage>
</organism>